<reference evidence="7" key="1">
    <citation type="submission" date="2021-03" db="EMBL/GenBank/DDBJ databases">
        <title>Comparative genomics and phylogenomic investigation of the class Geoglossomycetes provide insights into ecological specialization and systematics.</title>
        <authorList>
            <person name="Melie T."/>
            <person name="Pirro S."/>
            <person name="Miller A.N."/>
            <person name="Quandt A."/>
        </authorList>
    </citation>
    <scope>NUCLEOTIDE SEQUENCE</scope>
    <source>
        <strain evidence="7">CAQ_001_2017</strain>
    </source>
</reference>
<comment type="caution">
    <text evidence="7">The sequence shown here is derived from an EMBL/GenBank/DDBJ whole genome shotgun (WGS) entry which is preliminary data.</text>
</comment>
<dbReference type="InterPro" id="IPR032805">
    <property type="entry name" value="Wax_synthase_dom"/>
</dbReference>
<accession>A0A9P8KY47</accession>
<feature type="transmembrane region" description="Helical" evidence="5">
    <location>
        <begin position="53"/>
        <end position="74"/>
    </location>
</feature>
<keyword evidence="3 5" id="KW-1133">Transmembrane helix</keyword>
<feature type="domain" description="Wax synthase" evidence="6">
    <location>
        <begin position="2"/>
        <end position="57"/>
    </location>
</feature>
<name>A0A9P8KY47_9PEZI</name>
<evidence type="ECO:0000256" key="1">
    <source>
        <dbReference type="ARBA" id="ARBA00004141"/>
    </source>
</evidence>
<dbReference type="Pfam" id="PF13813">
    <property type="entry name" value="MBOAT_2"/>
    <property type="match status" value="1"/>
</dbReference>
<protein>
    <recommendedName>
        <fullName evidence="6">Wax synthase domain-containing protein</fullName>
    </recommendedName>
</protein>
<dbReference type="AlphaFoldDB" id="A0A9P8KY47"/>
<feature type="transmembrane region" description="Helical" evidence="5">
    <location>
        <begin position="86"/>
        <end position="104"/>
    </location>
</feature>
<gene>
    <name evidence="7" type="ORF">GP486_008662</name>
</gene>
<keyword evidence="4 5" id="KW-0472">Membrane</keyword>
<proteinExistence type="predicted"/>
<evidence type="ECO:0000259" key="6">
    <source>
        <dbReference type="Pfam" id="PF13813"/>
    </source>
</evidence>
<keyword evidence="2 5" id="KW-0812">Transmembrane</keyword>
<keyword evidence="8" id="KW-1185">Reference proteome</keyword>
<evidence type="ECO:0000256" key="2">
    <source>
        <dbReference type="ARBA" id="ARBA00022692"/>
    </source>
</evidence>
<dbReference type="EMBL" id="JAGHQM010003695">
    <property type="protein sequence ID" value="KAH0542156.1"/>
    <property type="molecule type" value="Genomic_DNA"/>
</dbReference>
<organism evidence="7 8">
    <name type="scientific">Trichoglossum hirsutum</name>
    <dbReference type="NCBI Taxonomy" id="265104"/>
    <lineage>
        <taxon>Eukaryota</taxon>
        <taxon>Fungi</taxon>
        <taxon>Dikarya</taxon>
        <taxon>Ascomycota</taxon>
        <taxon>Pezizomycotina</taxon>
        <taxon>Geoglossomycetes</taxon>
        <taxon>Geoglossales</taxon>
        <taxon>Geoglossaceae</taxon>
        <taxon>Trichoglossum</taxon>
    </lineage>
</organism>
<feature type="non-terminal residue" evidence="7">
    <location>
        <position position="1"/>
    </location>
</feature>
<sequence length="139" mass="15291">PLSTITTAITRALSLRKGSIASRYTKLYTAFLLSATMHAFGGMIAAHRDVGNFRFLILQPFAITAEDIVIAIARKLGFRGGRLARAVGYLWVVAWLTWGLRYWAAGKIAVGSYRLPGVVPYSFAAWFGIRNGPDGRRVD</sequence>
<feature type="transmembrane region" description="Helical" evidence="5">
    <location>
        <begin position="27"/>
        <end position="47"/>
    </location>
</feature>
<comment type="subcellular location">
    <subcellularLocation>
        <location evidence="1">Membrane</location>
        <topology evidence="1">Multi-pass membrane protein</topology>
    </subcellularLocation>
</comment>
<feature type="transmembrane region" description="Helical" evidence="5">
    <location>
        <begin position="110"/>
        <end position="129"/>
    </location>
</feature>
<evidence type="ECO:0000256" key="4">
    <source>
        <dbReference type="ARBA" id="ARBA00023136"/>
    </source>
</evidence>
<evidence type="ECO:0000313" key="8">
    <source>
        <dbReference type="Proteomes" id="UP000750711"/>
    </source>
</evidence>
<dbReference type="GO" id="GO:0016020">
    <property type="term" value="C:membrane"/>
    <property type="evidence" value="ECO:0007669"/>
    <property type="project" value="UniProtKB-SubCell"/>
</dbReference>
<evidence type="ECO:0000256" key="3">
    <source>
        <dbReference type="ARBA" id="ARBA00022989"/>
    </source>
</evidence>
<evidence type="ECO:0000256" key="5">
    <source>
        <dbReference type="SAM" id="Phobius"/>
    </source>
</evidence>
<dbReference type="Proteomes" id="UP000750711">
    <property type="component" value="Unassembled WGS sequence"/>
</dbReference>
<evidence type="ECO:0000313" key="7">
    <source>
        <dbReference type="EMBL" id="KAH0542156.1"/>
    </source>
</evidence>